<keyword evidence="2" id="KW-1185">Reference proteome</keyword>
<reference evidence="1 2" key="1">
    <citation type="journal article" date="2021" name="Int. J. Syst. Evol. Microbiol.">
        <title>Reticulibacter mediterranei gen. nov., sp. nov., within the new family Reticulibacteraceae fam. nov., and Ktedonospora formicarum gen. nov., sp. nov., Ktedonobacter robiniae sp. nov., Dictyobacter formicarum sp. nov. and Dictyobacter arantiisoli sp. nov., belonging to the class Ktedonobacteria.</title>
        <authorList>
            <person name="Yabe S."/>
            <person name="Zheng Y."/>
            <person name="Wang C.M."/>
            <person name="Sakai Y."/>
            <person name="Abe K."/>
            <person name="Yokota A."/>
            <person name="Donadio S."/>
            <person name="Cavaletti L."/>
            <person name="Monciardini P."/>
        </authorList>
    </citation>
    <scope>NUCLEOTIDE SEQUENCE [LARGE SCALE GENOMIC DNA]</scope>
    <source>
        <strain evidence="1 2">SOSP1-30</strain>
    </source>
</reference>
<sequence>MSWLKSVTADTVVVHTRDGRSIRGVLVGAYRTEVALAHASLLHFGGEDQLDGDVIVLRDNVSSPGAGVAHHLAQGNGTYLCVAESGSTGSRRR</sequence>
<gene>
    <name evidence="1" type="ORF">KSB_67000</name>
</gene>
<name>A0ABQ3V136_9CHLR</name>
<proteinExistence type="predicted"/>
<protein>
    <submittedName>
        <fullName evidence="1">Uncharacterized protein</fullName>
    </submittedName>
</protein>
<comment type="caution">
    <text evidence="1">The sequence shown here is derived from an EMBL/GenBank/DDBJ whole genome shotgun (WGS) entry which is preliminary data.</text>
</comment>
<dbReference type="EMBL" id="BNJG01000003">
    <property type="protein sequence ID" value="GHO58225.1"/>
    <property type="molecule type" value="Genomic_DNA"/>
</dbReference>
<accession>A0ABQ3V136</accession>
<evidence type="ECO:0000313" key="2">
    <source>
        <dbReference type="Proteomes" id="UP000654345"/>
    </source>
</evidence>
<evidence type="ECO:0000313" key="1">
    <source>
        <dbReference type="EMBL" id="GHO58225.1"/>
    </source>
</evidence>
<dbReference type="Proteomes" id="UP000654345">
    <property type="component" value="Unassembled WGS sequence"/>
</dbReference>
<organism evidence="1 2">
    <name type="scientific">Ktedonobacter robiniae</name>
    <dbReference type="NCBI Taxonomy" id="2778365"/>
    <lineage>
        <taxon>Bacteria</taxon>
        <taxon>Bacillati</taxon>
        <taxon>Chloroflexota</taxon>
        <taxon>Ktedonobacteria</taxon>
        <taxon>Ktedonobacterales</taxon>
        <taxon>Ktedonobacteraceae</taxon>
        <taxon>Ktedonobacter</taxon>
    </lineage>
</organism>